<evidence type="ECO:0000259" key="6">
    <source>
        <dbReference type="PROSITE" id="PS50066"/>
    </source>
</evidence>
<evidence type="ECO:0000313" key="8">
    <source>
        <dbReference type="Proteomes" id="UP001415857"/>
    </source>
</evidence>
<sequence length="218" mass="24588">MALTDKTKKKNSKGRQKIEIKRIDKTNNRQVTFSKRRGGLFRKAGELSILCGAEVAIIVFSQAKKLYSFGHPSAEAVVNRYTTGNTSFDVIQNYPLVHEYNRQHENAVRQLKEEKQRGAMIEKTKRMGHGNRGGFWWDEPIDNMGLEELEHYTQSLQELRKKLVMRYDEVMMMGSASSSQFSSVFNNHLAVVNHHVGLGGLEGGGGLGVPRGFKFGRG</sequence>
<dbReference type="PROSITE" id="PS50066">
    <property type="entry name" value="MADS_BOX_2"/>
    <property type="match status" value="1"/>
</dbReference>
<keyword evidence="4" id="KW-0804">Transcription</keyword>
<evidence type="ECO:0000256" key="2">
    <source>
        <dbReference type="ARBA" id="ARBA00023015"/>
    </source>
</evidence>
<dbReference type="InterPro" id="IPR036879">
    <property type="entry name" value="TF_MADSbox_sf"/>
</dbReference>
<keyword evidence="3" id="KW-0238">DNA-binding</keyword>
<dbReference type="GO" id="GO:0046983">
    <property type="term" value="F:protein dimerization activity"/>
    <property type="evidence" value="ECO:0007669"/>
    <property type="project" value="InterPro"/>
</dbReference>
<organism evidence="7 8">
    <name type="scientific">Liquidambar formosana</name>
    <name type="common">Formosan gum</name>
    <dbReference type="NCBI Taxonomy" id="63359"/>
    <lineage>
        <taxon>Eukaryota</taxon>
        <taxon>Viridiplantae</taxon>
        <taxon>Streptophyta</taxon>
        <taxon>Embryophyta</taxon>
        <taxon>Tracheophyta</taxon>
        <taxon>Spermatophyta</taxon>
        <taxon>Magnoliopsida</taxon>
        <taxon>eudicotyledons</taxon>
        <taxon>Gunneridae</taxon>
        <taxon>Pentapetalae</taxon>
        <taxon>Saxifragales</taxon>
        <taxon>Altingiaceae</taxon>
        <taxon>Liquidambar</taxon>
    </lineage>
</organism>
<name>A0AAP0RB10_LIQFO</name>
<keyword evidence="2" id="KW-0805">Transcription regulation</keyword>
<dbReference type="InterPro" id="IPR033896">
    <property type="entry name" value="MEF2-like_N"/>
</dbReference>
<dbReference type="InterPro" id="IPR002100">
    <property type="entry name" value="TF_MADSbox"/>
</dbReference>
<dbReference type="Pfam" id="PF00319">
    <property type="entry name" value="SRF-TF"/>
    <property type="match status" value="1"/>
</dbReference>
<evidence type="ECO:0000256" key="1">
    <source>
        <dbReference type="ARBA" id="ARBA00004123"/>
    </source>
</evidence>
<keyword evidence="5" id="KW-0539">Nucleus</keyword>
<dbReference type="EMBL" id="JBBPBK010000012">
    <property type="protein sequence ID" value="KAK9274233.1"/>
    <property type="molecule type" value="Genomic_DNA"/>
</dbReference>
<dbReference type="PANTHER" id="PTHR11945">
    <property type="entry name" value="MADS BOX PROTEIN"/>
    <property type="match status" value="1"/>
</dbReference>
<dbReference type="PANTHER" id="PTHR11945:SF723">
    <property type="entry name" value="AGAMOUS-LIKE MADS-BOX PROTEIN AGL62"/>
    <property type="match status" value="1"/>
</dbReference>
<evidence type="ECO:0000256" key="3">
    <source>
        <dbReference type="ARBA" id="ARBA00023125"/>
    </source>
</evidence>
<dbReference type="SMART" id="SM00432">
    <property type="entry name" value="MADS"/>
    <property type="match status" value="1"/>
</dbReference>
<evidence type="ECO:0000313" key="7">
    <source>
        <dbReference type="EMBL" id="KAK9274233.1"/>
    </source>
</evidence>
<proteinExistence type="predicted"/>
<dbReference type="GO" id="GO:0000981">
    <property type="term" value="F:DNA-binding transcription factor activity, RNA polymerase II-specific"/>
    <property type="evidence" value="ECO:0007669"/>
    <property type="project" value="TreeGrafter"/>
</dbReference>
<dbReference type="CDD" id="cd00265">
    <property type="entry name" value="MADS_MEF2_like"/>
    <property type="match status" value="1"/>
</dbReference>
<dbReference type="SUPFAM" id="SSF55455">
    <property type="entry name" value="SRF-like"/>
    <property type="match status" value="1"/>
</dbReference>
<dbReference type="Proteomes" id="UP001415857">
    <property type="component" value="Unassembled WGS sequence"/>
</dbReference>
<dbReference type="FunFam" id="3.40.1810.10:FF:000006">
    <property type="entry name" value="Agamous-like MADS-box protein AGL62"/>
    <property type="match status" value="1"/>
</dbReference>
<gene>
    <name evidence="7" type="ORF">L1049_019047</name>
</gene>
<dbReference type="GO" id="GO:0005634">
    <property type="term" value="C:nucleus"/>
    <property type="evidence" value="ECO:0007669"/>
    <property type="project" value="UniProtKB-SubCell"/>
</dbReference>
<dbReference type="GO" id="GO:0000978">
    <property type="term" value="F:RNA polymerase II cis-regulatory region sequence-specific DNA binding"/>
    <property type="evidence" value="ECO:0007669"/>
    <property type="project" value="TreeGrafter"/>
</dbReference>
<comment type="subcellular location">
    <subcellularLocation>
        <location evidence="1">Nucleus</location>
    </subcellularLocation>
</comment>
<dbReference type="PRINTS" id="PR00404">
    <property type="entry name" value="MADSDOMAIN"/>
</dbReference>
<evidence type="ECO:0000256" key="4">
    <source>
        <dbReference type="ARBA" id="ARBA00023163"/>
    </source>
</evidence>
<dbReference type="AlphaFoldDB" id="A0AAP0RB10"/>
<evidence type="ECO:0000256" key="5">
    <source>
        <dbReference type="ARBA" id="ARBA00023242"/>
    </source>
</evidence>
<keyword evidence="8" id="KW-1185">Reference proteome</keyword>
<protein>
    <recommendedName>
        <fullName evidence="6">MADS-box domain-containing protein</fullName>
    </recommendedName>
</protein>
<reference evidence="7 8" key="1">
    <citation type="journal article" date="2024" name="Plant J.">
        <title>Genome sequences and population genomics reveal climatic adaptation and genomic divergence between two closely related sweetgum species.</title>
        <authorList>
            <person name="Xu W.Q."/>
            <person name="Ren C.Q."/>
            <person name="Zhang X.Y."/>
            <person name="Comes H.P."/>
            <person name="Liu X.H."/>
            <person name="Li Y.G."/>
            <person name="Kettle C.J."/>
            <person name="Jalonen R."/>
            <person name="Gaisberger H."/>
            <person name="Ma Y.Z."/>
            <person name="Qiu Y.X."/>
        </authorList>
    </citation>
    <scope>NUCLEOTIDE SEQUENCE [LARGE SCALE GENOMIC DNA]</scope>
    <source>
        <strain evidence="7">Hangzhou</strain>
    </source>
</reference>
<feature type="domain" description="MADS-box" evidence="6">
    <location>
        <begin position="13"/>
        <end position="73"/>
    </location>
</feature>
<dbReference type="Gene3D" id="3.40.1810.10">
    <property type="entry name" value="Transcription factor, MADS-box"/>
    <property type="match status" value="1"/>
</dbReference>
<comment type="caution">
    <text evidence="7">The sequence shown here is derived from an EMBL/GenBank/DDBJ whole genome shotgun (WGS) entry which is preliminary data.</text>
</comment>
<dbReference type="GO" id="GO:0045944">
    <property type="term" value="P:positive regulation of transcription by RNA polymerase II"/>
    <property type="evidence" value="ECO:0007669"/>
    <property type="project" value="InterPro"/>
</dbReference>
<accession>A0AAP0RB10</accession>